<name>A0A0K2TJG1_LEPSM</name>
<organism evidence="1">
    <name type="scientific">Lepeophtheirus salmonis</name>
    <name type="common">Salmon louse</name>
    <name type="synonym">Caligus salmonis</name>
    <dbReference type="NCBI Taxonomy" id="72036"/>
    <lineage>
        <taxon>Eukaryota</taxon>
        <taxon>Metazoa</taxon>
        <taxon>Ecdysozoa</taxon>
        <taxon>Arthropoda</taxon>
        <taxon>Crustacea</taxon>
        <taxon>Multicrustacea</taxon>
        <taxon>Hexanauplia</taxon>
        <taxon>Copepoda</taxon>
        <taxon>Siphonostomatoida</taxon>
        <taxon>Caligidae</taxon>
        <taxon>Lepeophtheirus</taxon>
    </lineage>
</organism>
<sequence>MIGGRLSKVAFFWSAEADKAQYGRTALVMYTAAKEVTHTSISTV</sequence>
<dbReference type="EMBL" id="HACA01008827">
    <property type="protein sequence ID" value="CDW26188.1"/>
    <property type="molecule type" value="Transcribed_RNA"/>
</dbReference>
<accession>A0A0K2TJG1</accession>
<dbReference type="AlphaFoldDB" id="A0A0K2TJG1"/>
<evidence type="ECO:0000313" key="1">
    <source>
        <dbReference type="EMBL" id="CDW26188.1"/>
    </source>
</evidence>
<proteinExistence type="predicted"/>
<protein>
    <submittedName>
        <fullName evidence="1">Uncharacterized protein</fullName>
    </submittedName>
</protein>
<reference evidence="1" key="1">
    <citation type="submission" date="2014-05" db="EMBL/GenBank/DDBJ databases">
        <authorList>
            <person name="Chronopoulou M."/>
        </authorList>
    </citation>
    <scope>NUCLEOTIDE SEQUENCE</scope>
    <source>
        <tissue evidence="1">Whole organism</tissue>
    </source>
</reference>